<evidence type="ECO:0000313" key="2">
    <source>
        <dbReference type="Proteomes" id="UP001482620"/>
    </source>
</evidence>
<name>A0ABV0UPG3_9TELE</name>
<protein>
    <submittedName>
        <fullName evidence="1">Uncharacterized protein</fullName>
    </submittedName>
</protein>
<evidence type="ECO:0000313" key="1">
    <source>
        <dbReference type="EMBL" id="MEQ2246462.1"/>
    </source>
</evidence>
<comment type="caution">
    <text evidence="1">The sequence shown here is derived from an EMBL/GenBank/DDBJ whole genome shotgun (WGS) entry which is preliminary data.</text>
</comment>
<accession>A0ABV0UPG3</accession>
<dbReference type="Proteomes" id="UP001482620">
    <property type="component" value="Unassembled WGS sequence"/>
</dbReference>
<keyword evidence="2" id="KW-1185">Reference proteome</keyword>
<reference evidence="1 2" key="1">
    <citation type="submission" date="2021-06" db="EMBL/GenBank/DDBJ databases">
        <authorList>
            <person name="Palmer J.M."/>
        </authorList>
    </citation>
    <scope>NUCLEOTIDE SEQUENCE [LARGE SCALE GENOMIC DNA]</scope>
    <source>
        <strain evidence="2">if_2019</strain>
        <tissue evidence="1">Muscle</tissue>
    </source>
</reference>
<dbReference type="EMBL" id="JAHRIQ010079574">
    <property type="protein sequence ID" value="MEQ2246462.1"/>
    <property type="molecule type" value="Genomic_DNA"/>
</dbReference>
<organism evidence="1 2">
    <name type="scientific">Ilyodon furcidens</name>
    <name type="common">goldbreast splitfin</name>
    <dbReference type="NCBI Taxonomy" id="33524"/>
    <lineage>
        <taxon>Eukaryota</taxon>
        <taxon>Metazoa</taxon>
        <taxon>Chordata</taxon>
        <taxon>Craniata</taxon>
        <taxon>Vertebrata</taxon>
        <taxon>Euteleostomi</taxon>
        <taxon>Actinopterygii</taxon>
        <taxon>Neopterygii</taxon>
        <taxon>Teleostei</taxon>
        <taxon>Neoteleostei</taxon>
        <taxon>Acanthomorphata</taxon>
        <taxon>Ovalentaria</taxon>
        <taxon>Atherinomorphae</taxon>
        <taxon>Cyprinodontiformes</taxon>
        <taxon>Goodeidae</taxon>
        <taxon>Ilyodon</taxon>
    </lineage>
</organism>
<sequence>MNKDTLTANLCRCFALIVEDYQPTMERNRTVSVFDPSHIELSVLRFGFVLVLRFSYERSDRLVVTFNISRFMRSGNEQRFSTFFHLMMQFNMNLALRRRQ</sequence>
<proteinExistence type="predicted"/>
<gene>
    <name evidence="1" type="ORF">ILYODFUR_038727</name>
</gene>